<keyword evidence="1" id="KW-0472">Membrane</keyword>
<sequence length="485" mass="56974">MRIVWEALYNKGMDVYRFLFPDAFTQKIFSDIFSVIWRAFAAYWWVILPPTLFYIFLEQWILYWRKLFLKNVVWEFLELKVPRDVLLTPKAMEQIFAGLQAISTTPDTWQEELRDKKIPFKAGKLPLWVSFELLGTHSGISFFVRTPKEFRPLVETQFRSQYPQIQILDAKDYTEKFQTLPSAYTNMWGTEYKLGEDPVYPIKTYQFFEERVEEQRLDPMAPLLELLSHLQEGEEIWVQMNLRGLTGPQTKAWKKAAQAVIDKLMGKKTAPEPKNENLIIEFLTGIAQTINDFLTSFGGIMEQASPAKKEEKKEEKTPQSLMQFMSPGQRDRVEQMEKKLAKPVFETMIRVLYHAPKTVFDNKARRAAMNAFFRSFNTSNLNEFKGKKKDYNFFAQVLWGDNLKRRDATALFTCYRNRIVEPAPQFRKWGEFKPLSTDDIMKRTLLNIEECATLYHFPISQVEASKLYRVQTKTQAPPSDLPIIQ</sequence>
<evidence type="ECO:0000313" key="3">
    <source>
        <dbReference type="Proteomes" id="UP000236846"/>
    </source>
</evidence>
<comment type="caution">
    <text evidence="2">The sequence shown here is derived from an EMBL/GenBank/DDBJ whole genome shotgun (WGS) entry which is preliminary data.</text>
</comment>
<evidence type="ECO:0000256" key="1">
    <source>
        <dbReference type="SAM" id="Phobius"/>
    </source>
</evidence>
<gene>
    <name evidence="2" type="ORF">COV41_00985</name>
</gene>
<dbReference type="AlphaFoldDB" id="A0A2H0PX46"/>
<dbReference type="EMBL" id="PCXE01000017">
    <property type="protein sequence ID" value="PIR26588.1"/>
    <property type="molecule type" value="Genomic_DNA"/>
</dbReference>
<keyword evidence="1" id="KW-0812">Transmembrane</keyword>
<accession>A0A2H0PX46</accession>
<feature type="transmembrane region" description="Helical" evidence="1">
    <location>
        <begin position="35"/>
        <end position="57"/>
    </location>
</feature>
<protein>
    <submittedName>
        <fullName evidence="2">Uncharacterized protein</fullName>
    </submittedName>
</protein>
<proteinExistence type="predicted"/>
<dbReference type="Proteomes" id="UP000236846">
    <property type="component" value="Unassembled WGS sequence"/>
</dbReference>
<organism evidence="2 3">
    <name type="scientific">Candidatus Brennerbacteria bacterium CG11_big_fil_rev_8_21_14_0_20_43_10</name>
    <dbReference type="NCBI Taxonomy" id="1974523"/>
    <lineage>
        <taxon>Bacteria</taxon>
        <taxon>Candidatus Brenneribacteriota</taxon>
    </lineage>
</organism>
<reference evidence="2 3" key="1">
    <citation type="submission" date="2017-09" db="EMBL/GenBank/DDBJ databases">
        <title>Depth-based differentiation of microbial function through sediment-hosted aquifers and enrichment of novel symbionts in the deep terrestrial subsurface.</title>
        <authorList>
            <person name="Probst A.J."/>
            <person name="Ladd B."/>
            <person name="Jarett J.K."/>
            <person name="Geller-Mcgrath D.E."/>
            <person name="Sieber C.M."/>
            <person name="Emerson J.B."/>
            <person name="Anantharaman K."/>
            <person name="Thomas B.C."/>
            <person name="Malmstrom R."/>
            <person name="Stieglmeier M."/>
            <person name="Klingl A."/>
            <person name="Woyke T."/>
            <person name="Ryan C.M."/>
            <person name="Banfield J.F."/>
        </authorList>
    </citation>
    <scope>NUCLEOTIDE SEQUENCE [LARGE SCALE GENOMIC DNA]</scope>
    <source>
        <strain evidence="2">CG11_big_fil_rev_8_21_14_0_20_43_10</strain>
    </source>
</reference>
<evidence type="ECO:0000313" key="2">
    <source>
        <dbReference type="EMBL" id="PIR26588.1"/>
    </source>
</evidence>
<name>A0A2H0PX46_9BACT</name>
<keyword evidence="1" id="KW-1133">Transmembrane helix</keyword>